<proteinExistence type="predicted"/>
<dbReference type="AlphaFoldDB" id="A0A930DPR2"/>
<comment type="caution">
    <text evidence="2">The sequence shown here is derived from an EMBL/GenBank/DDBJ whole genome shotgun (WGS) entry which is preliminary data.</text>
</comment>
<feature type="compositionally biased region" description="Low complexity" evidence="1">
    <location>
        <begin position="385"/>
        <end position="408"/>
    </location>
</feature>
<dbReference type="EMBL" id="JABZRD010000337">
    <property type="protein sequence ID" value="MBF1284022.1"/>
    <property type="molecule type" value="Genomic_DNA"/>
</dbReference>
<evidence type="ECO:0000313" key="2">
    <source>
        <dbReference type="EMBL" id="MBF1284022.1"/>
    </source>
</evidence>
<reference evidence="2" key="1">
    <citation type="submission" date="2020-04" db="EMBL/GenBank/DDBJ databases">
        <title>Deep metagenomics examines the oral microbiome during advanced dental caries in children, revealing novel taxa and co-occurrences with host molecules.</title>
        <authorList>
            <person name="Baker J.L."/>
            <person name="Morton J.T."/>
            <person name="Dinis M."/>
            <person name="Alvarez R."/>
            <person name="Tran N.C."/>
            <person name="Knight R."/>
            <person name="Edlund A."/>
        </authorList>
    </citation>
    <scope>NUCLEOTIDE SEQUENCE</scope>
    <source>
        <strain evidence="2">JCVI_24_bin.2</strain>
    </source>
</reference>
<evidence type="ECO:0000256" key="1">
    <source>
        <dbReference type="SAM" id="MobiDB-lite"/>
    </source>
</evidence>
<feature type="compositionally biased region" description="Gly residues" evidence="1">
    <location>
        <begin position="409"/>
        <end position="420"/>
    </location>
</feature>
<sequence>EVKDLQFTDRNVHSEGKGTAKRYYYNVEYTTELGESVKTKVYVMSDQDITGMEPELTLFIGKNIIFPFKEGRFDENTTLTGKEVADIKALFSRIKNNVLTGILDVDVNRDIVHPIEGPIFDFGHGESSDYGIRLTVKTEKHGDMKIVVPVTFAKELSVNSVLPVEKADLEQLSLSKDKKFVFKDRNSSGESLKTHLNSLLNSGESLGNPELKIRERDNERYNKEILYPVLKDRVVVRTLKINLNDKMSEAQHYHMYIHLNQIHYDETVTKDELPRILITEEDKKDIEKVLRAELGDTLQSVDLPNEVSIEKVLVDHPYDPDDPGDWYVVGTDKYVKATLHFADGSSREVSVYVTGKLEQEPDYGVPIYRLESDQLCGGEVIYPKNPETPNDPTNPVTPVNPVNPVNPGSGNGGGNSGGGSDPRTPIVNEGETPTVLSASRDNDPSPAGPEVSGAVKEEVPTVLGVARRGLVNTVDSANPFALSLFGLSATGLLFWALEEKKKRA</sequence>
<evidence type="ECO:0000313" key="3">
    <source>
        <dbReference type="Proteomes" id="UP000709351"/>
    </source>
</evidence>
<feature type="non-terminal residue" evidence="2">
    <location>
        <position position="1"/>
    </location>
</feature>
<protein>
    <submittedName>
        <fullName evidence="2">Uncharacterized protein</fullName>
    </submittedName>
</protein>
<name>A0A930DPR2_9FIRM</name>
<dbReference type="Proteomes" id="UP000709351">
    <property type="component" value="Unassembled WGS sequence"/>
</dbReference>
<gene>
    <name evidence="2" type="ORF">HXM93_05775</name>
</gene>
<accession>A0A930DPR2</accession>
<feature type="region of interest" description="Disordered" evidence="1">
    <location>
        <begin position="379"/>
        <end position="454"/>
    </location>
</feature>
<organism evidence="2 3">
    <name type="scientific">Oribacterium parvum</name>
    <dbReference type="NCBI Taxonomy" id="1501329"/>
    <lineage>
        <taxon>Bacteria</taxon>
        <taxon>Bacillati</taxon>
        <taxon>Bacillota</taxon>
        <taxon>Clostridia</taxon>
        <taxon>Lachnospirales</taxon>
        <taxon>Lachnospiraceae</taxon>
        <taxon>Oribacterium</taxon>
    </lineage>
</organism>